<reference evidence="1" key="1">
    <citation type="submission" date="2020-09" db="EMBL/GenBank/DDBJ databases">
        <title>Genome-Enabled Discovery of Anthraquinone Biosynthesis in Senna tora.</title>
        <authorList>
            <person name="Kang S.-H."/>
            <person name="Pandey R.P."/>
            <person name="Lee C.-M."/>
            <person name="Sim J.-S."/>
            <person name="Jeong J.-T."/>
            <person name="Choi B.-S."/>
            <person name="Jung M."/>
            <person name="Ginzburg D."/>
            <person name="Zhao K."/>
            <person name="Won S.Y."/>
            <person name="Oh T.-J."/>
            <person name="Yu Y."/>
            <person name="Kim N.-H."/>
            <person name="Lee O.R."/>
            <person name="Lee T.-H."/>
            <person name="Bashyal P."/>
            <person name="Kim T.-S."/>
            <person name="Lee W.-H."/>
            <person name="Kawkins C."/>
            <person name="Kim C.-K."/>
            <person name="Kim J.S."/>
            <person name="Ahn B.O."/>
            <person name="Rhee S.Y."/>
            <person name="Sohng J.K."/>
        </authorList>
    </citation>
    <scope>NUCLEOTIDE SEQUENCE</scope>
    <source>
        <tissue evidence="1">Leaf</tissue>
    </source>
</reference>
<dbReference type="EMBL" id="JAAIUW010000013">
    <property type="protein sequence ID" value="KAF7802948.1"/>
    <property type="molecule type" value="Genomic_DNA"/>
</dbReference>
<protein>
    <submittedName>
        <fullName evidence="1">Uncharacterized protein</fullName>
    </submittedName>
</protein>
<proteinExistence type="predicted"/>
<gene>
    <name evidence="1" type="ORF">G2W53_042059</name>
</gene>
<dbReference type="AlphaFoldDB" id="A0A834SIG6"/>
<name>A0A834SIG6_9FABA</name>
<accession>A0A834SIG6</accession>
<comment type="caution">
    <text evidence="1">The sequence shown here is derived from an EMBL/GenBank/DDBJ whole genome shotgun (WGS) entry which is preliminary data.</text>
</comment>
<evidence type="ECO:0000313" key="1">
    <source>
        <dbReference type="EMBL" id="KAF7802948.1"/>
    </source>
</evidence>
<dbReference type="Proteomes" id="UP000634136">
    <property type="component" value="Unassembled WGS sequence"/>
</dbReference>
<sequence>MEAPYHALPPTIVVYRCCRLPS</sequence>
<evidence type="ECO:0000313" key="2">
    <source>
        <dbReference type="Proteomes" id="UP000634136"/>
    </source>
</evidence>
<keyword evidence="2" id="KW-1185">Reference proteome</keyword>
<organism evidence="1 2">
    <name type="scientific">Senna tora</name>
    <dbReference type="NCBI Taxonomy" id="362788"/>
    <lineage>
        <taxon>Eukaryota</taxon>
        <taxon>Viridiplantae</taxon>
        <taxon>Streptophyta</taxon>
        <taxon>Embryophyta</taxon>
        <taxon>Tracheophyta</taxon>
        <taxon>Spermatophyta</taxon>
        <taxon>Magnoliopsida</taxon>
        <taxon>eudicotyledons</taxon>
        <taxon>Gunneridae</taxon>
        <taxon>Pentapetalae</taxon>
        <taxon>rosids</taxon>
        <taxon>fabids</taxon>
        <taxon>Fabales</taxon>
        <taxon>Fabaceae</taxon>
        <taxon>Caesalpinioideae</taxon>
        <taxon>Cassia clade</taxon>
        <taxon>Senna</taxon>
    </lineage>
</organism>